<evidence type="ECO:0000256" key="1">
    <source>
        <dbReference type="SAM" id="MobiDB-lite"/>
    </source>
</evidence>
<sequence>MTAMGLALAAAVLSLLSFTPEAAAQNRGNAQAEQSRSLRDRRPATPSLPPVGRYVAESGEGFILDRSGRHPLLRFDRRDETWVLRPSAAPRGDVIYRNDAGEQVLRVTPSGGMTVYTPRAPGGSPASFSGTGSSLTPPTLGPHLLFRLMAQRSYMVSQAVGGRLVEVNLDGDRSESLCVEAMIVATEAVIRIARSPTARQYVNQLRSITIIEGSRSGVTYARGRLVVTVNPDEGMAGRPSSARVIRAILPQAS</sequence>
<dbReference type="Proteomes" id="UP000587415">
    <property type="component" value="Unassembled WGS sequence"/>
</dbReference>
<name>A0A7X5YKB1_9CAUL</name>
<feature type="signal peptide" evidence="2">
    <location>
        <begin position="1"/>
        <end position="23"/>
    </location>
</feature>
<reference evidence="3 4" key="1">
    <citation type="submission" date="2020-03" db="EMBL/GenBank/DDBJ databases">
        <title>Genomic Encyclopedia of Type Strains, Phase IV (KMG-IV): sequencing the most valuable type-strain genomes for metagenomic binning, comparative biology and taxonomic classification.</title>
        <authorList>
            <person name="Goeker M."/>
        </authorList>
    </citation>
    <scope>NUCLEOTIDE SEQUENCE [LARGE SCALE GENOMIC DNA]</scope>
    <source>
        <strain evidence="3 4">DSM 4736</strain>
    </source>
</reference>
<protein>
    <recommendedName>
        <fullName evidence="5">DUF4908 domain-containing protein</fullName>
    </recommendedName>
</protein>
<proteinExistence type="predicted"/>
<keyword evidence="4" id="KW-1185">Reference proteome</keyword>
<organism evidence="3 4">
    <name type="scientific">Brevundimonas alba</name>
    <dbReference type="NCBI Taxonomy" id="74314"/>
    <lineage>
        <taxon>Bacteria</taxon>
        <taxon>Pseudomonadati</taxon>
        <taxon>Pseudomonadota</taxon>
        <taxon>Alphaproteobacteria</taxon>
        <taxon>Caulobacterales</taxon>
        <taxon>Caulobacteraceae</taxon>
        <taxon>Brevundimonas</taxon>
    </lineage>
</organism>
<accession>A0A7X5YKB1</accession>
<feature type="chain" id="PRO_5031163626" description="DUF4908 domain-containing protein" evidence="2">
    <location>
        <begin position="24"/>
        <end position="253"/>
    </location>
</feature>
<dbReference type="InterPro" id="IPR032591">
    <property type="entry name" value="DUF4908"/>
</dbReference>
<feature type="compositionally biased region" description="Polar residues" evidence="1">
    <location>
        <begin position="26"/>
        <end position="35"/>
    </location>
</feature>
<evidence type="ECO:0000313" key="3">
    <source>
        <dbReference type="EMBL" id="NJC40254.1"/>
    </source>
</evidence>
<comment type="caution">
    <text evidence="3">The sequence shown here is derived from an EMBL/GenBank/DDBJ whole genome shotgun (WGS) entry which is preliminary data.</text>
</comment>
<dbReference type="EMBL" id="JAATJM010000001">
    <property type="protein sequence ID" value="NJC40254.1"/>
    <property type="molecule type" value="Genomic_DNA"/>
</dbReference>
<dbReference type="Pfam" id="PF16252">
    <property type="entry name" value="DUF4908"/>
    <property type="match status" value="1"/>
</dbReference>
<evidence type="ECO:0000313" key="4">
    <source>
        <dbReference type="Proteomes" id="UP000587415"/>
    </source>
</evidence>
<evidence type="ECO:0000256" key="2">
    <source>
        <dbReference type="SAM" id="SignalP"/>
    </source>
</evidence>
<gene>
    <name evidence="3" type="ORF">GGQ87_000512</name>
</gene>
<feature type="region of interest" description="Disordered" evidence="1">
    <location>
        <begin position="25"/>
        <end position="53"/>
    </location>
</feature>
<keyword evidence="2" id="KW-0732">Signal</keyword>
<evidence type="ECO:0008006" key="5">
    <source>
        <dbReference type="Google" id="ProtNLM"/>
    </source>
</evidence>
<dbReference type="AlphaFoldDB" id="A0A7X5YKB1"/>